<reference evidence="2" key="2">
    <citation type="journal article" date="2021" name="PeerJ">
        <title>Extensive microbial diversity within the chicken gut microbiome revealed by metagenomics and culture.</title>
        <authorList>
            <person name="Gilroy R."/>
            <person name="Ravi A."/>
            <person name="Getino M."/>
            <person name="Pursley I."/>
            <person name="Horton D.L."/>
            <person name="Alikhan N.F."/>
            <person name="Baker D."/>
            <person name="Gharbi K."/>
            <person name="Hall N."/>
            <person name="Watson M."/>
            <person name="Adriaenssens E.M."/>
            <person name="Foster-Nyarko E."/>
            <person name="Jarju S."/>
            <person name="Secka A."/>
            <person name="Antonio M."/>
            <person name="Oren A."/>
            <person name="Chaudhuri R.R."/>
            <person name="La Ragione R."/>
            <person name="Hildebrand F."/>
            <person name="Pallen M.J."/>
        </authorList>
    </citation>
    <scope>NUCLEOTIDE SEQUENCE</scope>
    <source>
        <strain evidence="2">17073</strain>
    </source>
</reference>
<feature type="signal peptide" evidence="1">
    <location>
        <begin position="1"/>
        <end position="19"/>
    </location>
</feature>
<reference evidence="2" key="1">
    <citation type="submission" date="2020-10" db="EMBL/GenBank/DDBJ databases">
        <authorList>
            <person name="Gilroy R."/>
        </authorList>
    </citation>
    <scope>NUCLEOTIDE SEQUENCE</scope>
    <source>
        <strain evidence="2">17073</strain>
    </source>
</reference>
<evidence type="ECO:0000313" key="3">
    <source>
        <dbReference type="Proteomes" id="UP000824076"/>
    </source>
</evidence>
<dbReference type="EMBL" id="DVMS01000170">
    <property type="protein sequence ID" value="HIU39190.1"/>
    <property type="molecule type" value="Genomic_DNA"/>
</dbReference>
<organism evidence="2 3">
    <name type="scientific">Candidatus Limisoma intestinavium</name>
    <dbReference type="NCBI Taxonomy" id="2840856"/>
    <lineage>
        <taxon>Bacteria</taxon>
        <taxon>Pseudomonadati</taxon>
        <taxon>Bacteroidota</taxon>
        <taxon>Bacteroidia</taxon>
        <taxon>Bacteroidales</taxon>
        <taxon>Candidatus Limisoma</taxon>
    </lineage>
</organism>
<accession>A0A9D1LGZ4</accession>
<feature type="chain" id="PRO_5038583264" description="TonB-dependent receptor" evidence="1">
    <location>
        <begin position="20"/>
        <end position="699"/>
    </location>
</feature>
<sequence length="699" mass="79649">MKRLIFLFGVMAAMPQAWSQNGMPADTLQSVTLEEVKVTRSAIVDKSDRKLLIPTEKQLRMSSNGVDLLRNMQMPMLTVDIVNDQIKLSGNGSLAICINGREADIADVKALDPRTVKRIEFHESPSMRYGGVDGVIDYIVEQPTSGGSFVASGQQSYVGWGNYNVSGKFNKGNSQFGLYGNFGERYGFTNWRDNEERYQTLDGQQFTRTEKGLPGTTETPWYAVALDYGYSKSDKMLFVVQAKFRGNPGHVTEFNGELANSYSSGWQRVFDRSAYDRIRPSLDLYWQRNMQHGQSLMLNVVGTYDSKQSEHFYRTENHGISQDDADLQTVIDSRSYSLIANGNYEKRWDIGRLTTGIRYSHGWGDNDYLSSHVREKTREGKTLVYAEWWQPIREKFDYKLSIAGKQRSFRIAGEEPTNTFDVIASLETRLRLNGENTLRLGLSTSTNTPDANDLTSALQDLDEFQKYRGNPALKPYRKYKATAQYELAKGVFFGRLKATCDYYKNPVMEDKYWVTEGGETFLLNTLANQRSMMQATVLATVRVAVVPDWLTVAGNIGWERDVSKGLHYEHRHSSMIANWDVMLTYRNFALGYAGGINQKYLWGETIHGDENYQVVQLSYKWRDWNFAIGIVNPFMDNYNVPSENLNRYGGYVRKWHVTMAENLGFISISYAVQWGRKAKQMEKRLNNSYDGGAIGTTGK</sequence>
<comment type="caution">
    <text evidence="2">The sequence shown here is derived from an EMBL/GenBank/DDBJ whole genome shotgun (WGS) entry which is preliminary data.</text>
</comment>
<dbReference type="Proteomes" id="UP000824076">
    <property type="component" value="Unassembled WGS sequence"/>
</dbReference>
<dbReference type="SUPFAM" id="SSF56935">
    <property type="entry name" value="Porins"/>
    <property type="match status" value="1"/>
</dbReference>
<evidence type="ECO:0000313" key="2">
    <source>
        <dbReference type="EMBL" id="HIU39190.1"/>
    </source>
</evidence>
<evidence type="ECO:0000256" key="1">
    <source>
        <dbReference type="SAM" id="SignalP"/>
    </source>
</evidence>
<name>A0A9D1LGZ4_9BACT</name>
<protein>
    <recommendedName>
        <fullName evidence="4">TonB-dependent receptor</fullName>
    </recommendedName>
</protein>
<evidence type="ECO:0008006" key="4">
    <source>
        <dbReference type="Google" id="ProtNLM"/>
    </source>
</evidence>
<gene>
    <name evidence="2" type="ORF">IAD18_05955</name>
</gene>
<keyword evidence="1" id="KW-0732">Signal</keyword>
<proteinExistence type="predicted"/>
<dbReference type="AlphaFoldDB" id="A0A9D1LGZ4"/>